<name>A0A3Q7K7S3_CICAR</name>
<dbReference type="PaxDb" id="3827-XP_004512934.1"/>
<dbReference type="KEGG" id="cam:101503361"/>
<dbReference type="AlphaFoldDB" id="A0A3Q7K7S3"/>
<dbReference type="STRING" id="3827.A0A3Q7K7S3"/>
<evidence type="ECO:0000256" key="1">
    <source>
        <dbReference type="SAM" id="MobiDB-lite"/>
    </source>
</evidence>
<dbReference type="PANTHER" id="PTHR34539:SF4">
    <property type="match status" value="1"/>
</dbReference>
<organism evidence="2 3">
    <name type="scientific">Cicer arietinum</name>
    <name type="common">Chickpea</name>
    <name type="synonym">Garbanzo</name>
    <dbReference type="NCBI Taxonomy" id="3827"/>
    <lineage>
        <taxon>Eukaryota</taxon>
        <taxon>Viridiplantae</taxon>
        <taxon>Streptophyta</taxon>
        <taxon>Embryophyta</taxon>
        <taxon>Tracheophyta</taxon>
        <taxon>Spermatophyta</taxon>
        <taxon>Magnoliopsida</taxon>
        <taxon>eudicotyledons</taxon>
        <taxon>Gunneridae</taxon>
        <taxon>Pentapetalae</taxon>
        <taxon>rosids</taxon>
        <taxon>fabids</taxon>
        <taxon>Fabales</taxon>
        <taxon>Fabaceae</taxon>
        <taxon>Papilionoideae</taxon>
        <taxon>50 kb inversion clade</taxon>
        <taxon>NPAAA clade</taxon>
        <taxon>Hologalegina</taxon>
        <taxon>IRL clade</taxon>
        <taxon>Cicereae</taxon>
        <taxon>Cicer</taxon>
    </lineage>
</organism>
<protein>
    <submittedName>
        <fullName evidence="3">Uncharacterized protein LOC101503361</fullName>
    </submittedName>
</protein>
<reference evidence="3" key="3">
    <citation type="submission" date="2025-08" db="UniProtKB">
        <authorList>
            <consortium name="RefSeq"/>
        </authorList>
    </citation>
    <scope>IDENTIFICATION</scope>
</reference>
<sequence>MEDSTDKRKRARDESGDSPDLPDSETHRVDSHETKIRRVNSCSDVNSSECQLTRVDSAESCLNSVFDSGVQLQDDIFHILDDTDNVPERESVMGLDSVMKSFEDEILAPGLNSGQVDPTQTTGSGEMEMNLGYLFEASDDELGLPPTVGNGDEPGRVEPEIVDLTGFVGFEDDFNGYDEFGFGTGLLSECDGDNGGAGGFVTVDGLFEYAEPAADVLWRSESLQAM</sequence>
<evidence type="ECO:0000313" key="2">
    <source>
        <dbReference type="Proteomes" id="UP000087171"/>
    </source>
</evidence>
<proteinExistence type="predicted"/>
<gene>
    <name evidence="3" type="primary">LOC101503361</name>
</gene>
<reference evidence="3" key="1">
    <citation type="journal article" date="2008" name="Biochem. Biophys. Res. Commun.">
        <title>Comparative analysis of ESTs in response to drought stress in chickpea (C. arietinum L.).</title>
        <authorList>
            <person name="Gao W.R."/>
            <person name="Wang X.S."/>
            <person name="Liu Q.Y."/>
            <person name="Peng H."/>
            <person name="Chen C."/>
            <person name="Li J.G."/>
            <person name="Zhang J.S."/>
            <person name="Hu S.N."/>
            <person name="Ma H."/>
        </authorList>
    </citation>
    <scope>NUCLEOTIDE SEQUENCE</scope>
</reference>
<dbReference type="GeneID" id="101503361"/>
<dbReference type="OrthoDB" id="1717367at2759"/>
<feature type="compositionally biased region" description="Basic and acidic residues" evidence="1">
    <location>
        <begin position="1"/>
        <end position="15"/>
    </location>
</feature>
<dbReference type="RefSeq" id="NP_001351727.1">
    <property type="nucleotide sequence ID" value="NM_001364798.1"/>
</dbReference>
<reference evidence="2" key="2">
    <citation type="journal article" date="2013" name="Nat. Biotechnol.">
        <title>Draft genome sequence of chickpea (Cicer arietinum) provides a resource for trait improvement.</title>
        <authorList>
            <person name="Varshney R.K."/>
            <person name="Song C."/>
            <person name="Saxena R.K."/>
            <person name="Azam S."/>
            <person name="Yu S."/>
            <person name="Sharpe A.G."/>
            <person name="Cannon S."/>
            <person name="Baek J."/>
            <person name="Rosen B.D."/>
            <person name="Tar'an B."/>
            <person name="Millan T."/>
            <person name="Zhang X."/>
            <person name="Ramsay L.D."/>
            <person name="Iwata A."/>
            <person name="Wang Y."/>
            <person name="Nelson W."/>
            <person name="Farmer A.D."/>
            <person name="Gaur P.M."/>
            <person name="Soderlund C."/>
            <person name="Penmetsa R.V."/>
            <person name="Xu C."/>
            <person name="Bharti A.K."/>
            <person name="He W."/>
            <person name="Winter P."/>
            <person name="Zhao S."/>
            <person name="Hane J.K."/>
            <person name="Carrasquilla-Garcia N."/>
            <person name="Condie J.A."/>
            <person name="Upadhyaya H.D."/>
            <person name="Luo M.C."/>
            <person name="Thudi M."/>
            <person name="Gowda C.L."/>
            <person name="Singh N.P."/>
            <person name="Lichtenzveig J."/>
            <person name="Gali K.K."/>
            <person name="Rubio J."/>
            <person name="Nadarajan N."/>
            <person name="Dolezel J."/>
            <person name="Bansal K.C."/>
            <person name="Xu X."/>
            <person name="Edwards D."/>
            <person name="Zhang G."/>
            <person name="Kahl G."/>
            <person name="Gil J."/>
            <person name="Singh K.B."/>
            <person name="Datta S.K."/>
            <person name="Jackson S.A."/>
            <person name="Wang J."/>
            <person name="Cook D.R."/>
        </authorList>
    </citation>
    <scope>NUCLEOTIDE SEQUENCE [LARGE SCALE GENOMIC DNA]</scope>
    <source>
        <strain evidence="2">cv. CDC Frontier</strain>
    </source>
</reference>
<accession>A0A3Q7K7S3</accession>
<feature type="region of interest" description="Disordered" evidence="1">
    <location>
        <begin position="1"/>
        <end position="32"/>
    </location>
</feature>
<dbReference type="Proteomes" id="UP000087171">
    <property type="component" value="Chromosome Ca8"/>
</dbReference>
<dbReference type="PANTHER" id="PTHR34539">
    <property type="entry name" value="T6J4.11 PROTEIN"/>
    <property type="match status" value="1"/>
</dbReference>
<evidence type="ECO:0000313" key="3">
    <source>
        <dbReference type="RefSeq" id="NP_001351727.1"/>
    </source>
</evidence>
<keyword evidence="2" id="KW-1185">Reference proteome</keyword>